<dbReference type="SUPFAM" id="SSF53720">
    <property type="entry name" value="ALDH-like"/>
    <property type="match status" value="1"/>
</dbReference>
<dbReference type="InterPro" id="IPR016162">
    <property type="entry name" value="Ald_DH_N"/>
</dbReference>
<dbReference type="KEGG" id="mes:Meso_2652"/>
<dbReference type="InterPro" id="IPR016160">
    <property type="entry name" value="Ald_DH_CS_CYS"/>
</dbReference>
<dbReference type="GO" id="GO:0004777">
    <property type="term" value="F:succinate-semialdehyde dehydrogenase (NAD+) activity"/>
    <property type="evidence" value="ECO:0007669"/>
    <property type="project" value="TreeGrafter"/>
</dbReference>
<dbReference type="STRING" id="266779.Meso_2652"/>
<organism evidence="4">
    <name type="scientific">Chelativorans sp. (strain BNC1)</name>
    <dbReference type="NCBI Taxonomy" id="266779"/>
    <lineage>
        <taxon>Bacteria</taxon>
        <taxon>Pseudomonadati</taxon>
        <taxon>Pseudomonadota</taxon>
        <taxon>Alphaproteobacteria</taxon>
        <taxon>Hyphomicrobiales</taxon>
        <taxon>Phyllobacteriaceae</taxon>
        <taxon>Chelativorans</taxon>
    </lineage>
</organism>
<dbReference type="AlphaFoldDB" id="Q11EZ6"/>
<sequence length="500" mass="53522">MQTAHTWKADRQQSLRGHTVPTALLIAGEWIERDKSFTVTNPATNEEIARVSDGTAEDALRALEAATASQEAWAAWAPRQRANLFHRAHRLMLERATAFAEVMTLESGKPLAEAKAEFALSADFFLWYAEQIAHLHGTFASGSPGGYRIIATHRPVGPCFLVTPWNFPLLMIARKGGAALAAGCTTIVKSARETPLTAALFAQTLLEAGFPAGTVNLIHTTSSASISEALLADPRLRKVSFTGSTEVGSRLLSGAAQNIVNASMELGGDGPFVVLEDADIDLAVRQAIICKFRNAGQACVAANRIICHAAVVDEFTQKFVDETRKLRVGDGFEPGTDVGPIISSPQLERVDRMVAMLKDAGAELLTGGKRKGVTGNFYEPTVMRIKGSAPACRNEELFAPIAVIYSVDSVAEAIRFANDTIYGLAAYVFTRNVDRAIAVSEKLDFGMVGINRGIMADPAAPFGGIKSSGLGREAGHDGIYEFLEPQYLALTVNEAAGISQ</sequence>
<dbReference type="Pfam" id="PF00171">
    <property type="entry name" value="Aldedh"/>
    <property type="match status" value="1"/>
</dbReference>
<dbReference type="Gene3D" id="3.40.309.10">
    <property type="entry name" value="Aldehyde Dehydrogenase, Chain A, domain 2"/>
    <property type="match status" value="1"/>
</dbReference>
<evidence type="ECO:0000313" key="4">
    <source>
        <dbReference type="EMBL" id="ABG64029.1"/>
    </source>
</evidence>
<dbReference type="FunFam" id="3.40.605.10:FF:000007">
    <property type="entry name" value="NAD/NADP-dependent betaine aldehyde dehydrogenase"/>
    <property type="match status" value="1"/>
</dbReference>
<dbReference type="InterPro" id="IPR016161">
    <property type="entry name" value="Ald_DH/histidinol_DH"/>
</dbReference>
<accession>Q11EZ6</accession>
<reference evidence="4" key="1">
    <citation type="submission" date="2006-06" db="EMBL/GenBank/DDBJ databases">
        <title>Complete sequence of chromosome of Chelativorans sp. BNC1.</title>
        <authorList>
            <consortium name="US DOE Joint Genome Institute"/>
            <person name="Copeland A."/>
            <person name="Lucas S."/>
            <person name="Lapidus A."/>
            <person name="Barry K."/>
            <person name="Detter J.C."/>
            <person name="Glavina del Rio T."/>
            <person name="Hammon N."/>
            <person name="Israni S."/>
            <person name="Dalin E."/>
            <person name="Tice H."/>
            <person name="Pitluck S."/>
            <person name="Chertkov O."/>
            <person name="Brettin T."/>
            <person name="Bruce D."/>
            <person name="Han C."/>
            <person name="Tapia R."/>
            <person name="Gilna P."/>
            <person name="Schmutz J."/>
            <person name="Larimer F."/>
            <person name="Land M."/>
            <person name="Hauser L."/>
            <person name="Kyrpides N."/>
            <person name="Mikhailova N."/>
            <person name="Richardson P."/>
        </authorList>
    </citation>
    <scope>NUCLEOTIDE SEQUENCE</scope>
    <source>
        <strain evidence="4">BNC1</strain>
    </source>
</reference>
<dbReference type="Gene3D" id="3.40.605.10">
    <property type="entry name" value="Aldehyde Dehydrogenase, Chain A, domain 1"/>
    <property type="match status" value="1"/>
</dbReference>
<dbReference type="HOGENOM" id="CLU_005391_5_3_5"/>
<dbReference type="GO" id="GO:0009450">
    <property type="term" value="P:gamma-aminobutyric acid catabolic process"/>
    <property type="evidence" value="ECO:0007669"/>
    <property type="project" value="TreeGrafter"/>
</dbReference>
<comment type="similarity">
    <text evidence="1">Belongs to the aldehyde dehydrogenase family.</text>
</comment>
<evidence type="ECO:0000259" key="3">
    <source>
        <dbReference type="Pfam" id="PF00171"/>
    </source>
</evidence>
<dbReference type="InterPro" id="IPR050740">
    <property type="entry name" value="Aldehyde_DH_Superfamily"/>
</dbReference>
<dbReference type="PANTHER" id="PTHR43353">
    <property type="entry name" value="SUCCINATE-SEMIALDEHYDE DEHYDROGENASE, MITOCHONDRIAL"/>
    <property type="match status" value="1"/>
</dbReference>
<dbReference type="FunFam" id="3.40.309.10:FF:000004">
    <property type="entry name" value="Succinate-semialdehyde dehydrogenase I"/>
    <property type="match status" value="1"/>
</dbReference>
<dbReference type="CDD" id="cd07103">
    <property type="entry name" value="ALDH_F5_SSADH_GabD"/>
    <property type="match status" value="1"/>
</dbReference>
<dbReference type="EMBL" id="CP000390">
    <property type="protein sequence ID" value="ABG64029.1"/>
    <property type="molecule type" value="Genomic_DNA"/>
</dbReference>
<feature type="domain" description="Aldehyde dehydrogenase" evidence="3">
    <location>
        <begin position="30"/>
        <end position="486"/>
    </location>
</feature>
<dbReference type="InterPro" id="IPR015590">
    <property type="entry name" value="Aldehyde_DH_dom"/>
</dbReference>
<evidence type="ECO:0000256" key="1">
    <source>
        <dbReference type="ARBA" id="ARBA00009986"/>
    </source>
</evidence>
<dbReference type="PANTHER" id="PTHR43353:SF5">
    <property type="entry name" value="SUCCINATE-SEMIALDEHYDE DEHYDROGENASE, MITOCHONDRIAL"/>
    <property type="match status" value="1"/>
</dbReference>
<dbReference type="PROSITE" id="PS00070">
    <property type="entry name" value="ALDEHYDE_DEHYDR_CYS"/>
    <property type="match status" value="1"/>
</dbReference>
<dbReference type="eggNOG" id="COG1012">
    <property type="taxonomic scope" value="Bacteria"/>
</dbReference>
<protein>
    <submittedName>
        <fullName evidence="4">Aldehyde dehydrogenase</fullName>
    </submittedName>
</protein>
<evidence type="ECO:0000256" key="2">
    <source>
        <dbReference type="ARBA" id="ARBA00023002"/>
    </source>
</evidence>
<proteinExistence type="inferred from homology"/>
<dbReference type="OrthoDB" id="6882680at2"/>
<name>Q11EZ6_CHESB</name>
<dbReference type="InterPro" id="IPR016163">
    <property type="entry name" value="Ald_DH_C"/>
</dbReference>
<gene>
    <name evidence="4" type="ordered locus">Meso_2652</name>
</gene>
<keyword evidence="2" id="KW-0560">Oxidoreductase</keyword>